<dbReference type="OrthoDB" id="10670836at2759"/>
<dbReference type="Proteomes" id="UP000316270">
    <property type="component" value="Chromosome 1"/>
</dbReference>
<keyword evidence="1" id="KW-0732">Signal</keyword>
<dbReference type="AlphaFoldDB" id="A0A517KYL4"/>
<name>A0A517KYL4_9PEZI</name>
<evidence type="ECO:0000313" key="3">
    <source>
        <dbReference type="Proteomes" id="UP000316270"/>
    </source>
</evidence>
<reference evidence="2 3" key="1">
    <citation type="submission" date="2019-07" db="EMBL/GenBank/DDBJ databases">
        <title>Finished genome of Venturia effusa.</title>
        <authorList>
            <person name="Young C.A."/>
            <person name="Cox M.P."/>
            <person name="Ganley A.R.D."/>
            <person name="David W.J."/>
        </authorList>
    </citation>
    <scope>NUCLEOTIDE SEQUENCE [LARGE SCALE GENOMIC DNA]</scope>
    <source>
        <strain evidence="3">albino</strain>
    </source>
</reference>
<evidence type="ECO:0000256" key="1">
    <source>
        <dbReference type="SAM" id="SignalP"/>
    </source>
</evidence>
<proteinExistence type="predicted"/>
<gene>
    <name evidence="2" type="ORF">FKW77_010828</name>
</gene>
<evidence type="ECO:0000313" key="2">
    <source>
        <dbReference type="EMBL" id="QDS68461.1"/>
    </source>
</evidence>
<dbReference type="EMBL" id="CP042185">
    <property type="protein sequence ID" value="QDS68461.1"/>
    <property type="molecule type" value="Genomic_DNA"/>
</dbReference>
<sequence length="440" mass="49289">MTFKLSHSVQLVTLILYHVTLGNSTTSTSRSPTKTFTTTSTTLADAKTTSVLGGSNCAANCTLTYYEFGKMSWAPIKLSTTYTHTVILVVDEEHHTTRTSTELVAIPPSVNTHNLLPTNSAGTVIASLGGGTFLTYPTNTIFYPTDVNAGGTYSTSDRCVTLPAKITWPSSALSSLTQDEATFPTGETDRFGILYTLKNIGTFYPSAFLEAQTRAGIIPKYEDQRPDLEDHCEPHQADYNLKRVSTDTVQFCEVNDKRAATNESGANVTTVHKIDGFKITAQNIRHYNSAIGLTATRYKRANRNINYDHPSFNNWKYCHSSGHSISNVYISQHAGKSRQFDNCRQYAIKLGFFHCLIKYRIGRGRLHHEWTRWFTDIEFVVWNSFRSGAEYTVQHRKSIIKLIFDYSVELDILFTVDAIANISIKSFACTSYDQFCGKHQ</sequence>
<protein>
    <submittedName>
        <fullName evidence="2">Uncharacterized protein</fullName>
    </submittedName>
</protein>
<feature type="signal peptide" evidence="1">
    <location>
        <begin position="1"/>
        <end position="22"/>
    </location>
</feature>
<organism evidence="2 3">
    <name type="scientific">Venturia effusa</name>
    <dbReference type="NCBI Taxonomy" id="50376"/>
    <lineage>
        <taxon>Eukaryota</taxon>
        <taxon>Fungi</taxon>
        <taxon>Dikarya</taxon>
        <taxon>Ascomycota</taxon>
        <taxon>Pezizomycotina</taxon>
        <taxon>Dothideomycetes</taxon>
        <taxon>Pleosporomycetidae</taxon>
        <taxon>Venturiales</taxon>
        <taxon>Venturiaceae</taxon>
        <taxon>Venturia</taxon>
    </lineage>
</organism>
<keyword evidence="3" id="KW-1185">Reference proteome</keyword>
<feature type="chain" id="PRO_5021970079" evidence="1">
    <location>
        <begin position="23"/>
        <end position="440"/>
    </location>
</feature>
<accession>A0A517KYL4</accession>